<feature type="domain" description="YqaJ viral recombinase" evidence="1">
    <location>
        <begin position="100"/>
        <end position="240"/>
    </location>
</feature>
<sequence length="408" mass="47486">MTFLEKLQEVLTLFENWLSEPEDRTQIEQWVESANALAYSFEFADEEQVHVDRIIAMFEEQFNQKGKNRTHMSSIEEDHPSMEYIEELIQRKQTEQRTPEWYAQMATIISASEISQLFSSPRQRAKLVVSKTVPYPLRNQSLAVPSDHMSAFDWGIRFEPVVKQIYEYKYGTIMKDLGRLTHRTDPRCSASPDGLIYYCPKQERTGRLVEIKCPVTREIDGSIPKEYYNQMQLQLHVTGLKECDYVEAVFASAYNFMEQKQGPGEYNGIIALVRYAEVKNGQDFYYVYSPVNVDAEWTPDLAEGEDCVELIPWRLFQWSEQVVQRSEEWWTSIQPMIDAFWKDVERAKQGDFVIPESTRAPKRKKEEVCQIIFHKLNEHGEVEGSPVKKACTPEHTAVTAVTTDTIEL</sequence>
<organism evidence="2">
    <name type="scientific">viral metagenome</name>
    <dbReference type="NCBI Taxonomy" id="1070528"/>
    <lineage>
        <taxon>unclassified sequences</taxon>
        <taxon>metagenomes</taxon>
        <taxon>organismal metagenomes</taxon>
    </lineage>
</organism>
<evidence type="ECO:0000259" key="1">
    <source>
        <dbReference type="Pfam" id="PF09588"/>
    </source>
</evidence>
<name>A0A6C0KP91_9ZZZZ</name>
<dbReference type="Gene3D" id="3.90.320.10">
    <property type="match status" value="1"/>
</dbReference>
<accession>A0A6C0KP91</accession>
<protein>
    <recommendedName>
        <fullName evidence="1">YqaJ viral recombinase domain-containing protein</fullName>
    </recommendedName>
</protein>
<dbReference type="AlphaFoldDB" id="A0A6C0KP91"/>
<proteinExistence type="predicted"/>
<reference evidence="2" key="1">
    <citation type="journal article" date="2020" name="Nature">
        <title>Giant virus diversity and host interactions through global metagenomics.</title>
        <authorList>
            <person name="Schulz F."/>
            <person name="Roux S."/>
            <person name="Paez-Espino D."/>
            <person name="Jungbluth S."/>
            <person name="Walsh D.A."/>
            <person name="Denef V.J."/>
            <person name="McMahon K.D."/>
            <person name="Konstantinidis K.T."/>
            <person name="Eloe-Fadrosh E.A."/>
            <person name="Kyrpides N.C."/>
            <person name="Woyke T."/>
        </authorList>
    </citation>
    <scope>NUCLEOTIDE SEQUENCE</scope>
    <source>
        <strain evidence="2">GVMAG-S-3300013006-158</strain>
    </source>
</reference>
<dbReference type="Pfam" id="PF09588">
    <property type="entry name" value="YqaJ"/>
    <property type="match status" value="1"/>
</dbReference>
<dbReference type="InterPro" id="IPR011335">
    <property type="entry name" value="Restrct_endonuc-II-like"/>
</dbReference>
<dbReference type="InterPro" id="IPR011604">
    <property type="entry name" value="PDDEXK-like_dom_sf"/>
</dbReference>
<evidence type="ECO:0000313" key="2">
    <source>
        <dbReference type="EMBL" id="QHU18520.1"/>
    </source>
</evidence>
<dbReference type="PANTHER" id="PTHR46609:SF8">
    <property type="entry name" value="YQAJ VIRAL RECOMBINASE DOMAIN-CONTAINING PROTEIN"/>
    <property type="match status" value="1"/>
</dbReference>
<dbReference type="SUPFAM" id="SSF52980">
    <property type="entry name" value="Restriction endonuclease-like"/>
    <property type="match status" value="1"/>
</dbReference>
<dbReference type="PANTHER" id="PTHR46609">
    <property type="entry name" value="EXONUCLEASE, PHAGE-TYPE/RECB, C-TERMINAL DOMAIN-CONTAINING PROTEIN"/>
    <property type="match status" value="1"/>
</dbReference>
<dbReference type="InterPro" id="IPR019080">
    <property type="entry name" value="YqaJ_viral_recombinase"/>
</dbReference>
<dbReference type="EMBL" id="MN740936">
    <property type="protein sequence ID" value="QHU18520.1"/>
    <property type="molecule type" value="Genomic_DNA"/>
</dbReference>
<dbReference type="InterPro" id="IPR051703">
    <property type="entry name" value="NF-kappa-B_Signaling_Reg"/>
</dbReference>